<dbReference type="EMBL" id="JAVLET010000002">
    <property type="protein sequence ID" value="KAL0473460.1"/>
    <property type="molecule type" value="Genomic_DNA"/>
</dbReference>
<comment type="similarity">
    <text evidence="3">Belongs to the WHI5/NRM1 family.</text>
</comment>
<feature type="region of interest" description="Disordered" evidence="9">
    <location>
        <begin position="336"/>
        <end position="391"/>
    </location>
</feature>
<keyword evidence="4" id="KW-0963">Cytoplasm</keyword>
<dbReference type="Proteomes" id="UP001451303">
    <property type="component" value="Unassembled WGS sequence"/>
</dbReference>
<evidence type="ECO:0000256" key="3">
    <source>
        <dbReference type="ARBA" id="ARBA00006922"/>
    </source>
</evidence>
<feature type="compositionally biased region" description="Low complexity" evidence="9">
    <location>
        <begin position="527"/>
        <end position="546"/>
    </location>
</feature>
<evidence type="ECO:0000256" key="9">
    <source>
        <dbReference type="SAM" id="MobiDB-lite"/>
    </source>
</evidence>
<evidence type="ECO:0000256" key="8">
    <source>
        <dbReference type="ARBA" id="ARBA00023242"/>
    </source>
</evidence>
<feature type="region of interest" description="Disordered" evidence="9">
    <location>
        <begin position="1"/>
        <end position="28"/>
    </location>
</feature>
<protein>
    <submittedName>
        <fullName evidence="10">Uncharacterized protein</fullName>
    </submittedName>
</protein>
<evidence type="ECO:0000256" key="2">
    <source>
        <dbReference type="ARBA" id="ARBA00004496"/>
    </source>
</evidence>
<feature type="compositionally biased region" description="Low complexity" evidence="9">
    <location>
        <begin position="68"/>
        <end position="77"/>
    </location>
</feature>
<sequence>MSTISPTKRRILGSLNPNASPCQSSKSEFEGRMEEVQATISTVLPAGCENNRREEEPARKKVCLDLRGAQQHQHQQIGAGGGHGRRNRSKSASPPTEATVLLGNSNTTELSPQSTDMRHERVSSLSVLPALHPTRVAAEGTARAVAEVLSVPMATQIAYPAGLVGNFNNHRQPKRTNNPRLRFVNQAARQKADILRLRLSLAAYKIQTGQTDVPLEQLEMRSLLLPLGGYHHSQGRLADGGASPEAAVDRYHDGSNSNPANWSFISNSSTNSNSNSQGHGYFQRVNHLRHAAGAAIEAVQAKQEHRTAWREREQYREWYEQYGHHYQISTWENAAAEQDHDGLSRDQSRQRQRRQQQQQQQQRNLGSGSKSLPSDQGDRVSGPCTTFTGSGTSVITTAAMTTTTMTSPHLTRLDLAERALQAHQRLQSRAVTEELLMDHEHEHEHDEIDSEPNYQQLTHHHQPQQQQRHRHHLDKAHEGWVVRPAPENGPEVANDIAAGPGRRDRSDDDEEEESIQAKSRSHQVVGPSPSYSTEPELEPELPCLMPYQLDAGEKEEQDGVGNGDGDEAASGLLSLSRG</sequence>
<evidence type="ECO:0000256" key="4">
    <source>
        <dbReference type="ARBA" id="ARBA00022490"/>
    </source>
</evidence>
<feature type="region of interest" description="Disordered" evidence="9">
    <location>
        <begin position="68"/>
        <end position="100"/>
    </location>
</feature>
<feature type="compositionally biased region" description="Polar residues" evidence="9">
    <location>
        <begin position="90"/>
        <end position="100"/>
    </location>
</feature>
<dbReference type="Pfam" id="PF08528">
    <property type="entry name" value="Whi5"/>
    <property type="match status" value="1"/>
</dbReference>
<keyword evidence="6" id="KW-0805">Transcription regulation</keyword>
<keyword evidence="11" id="KW-1185">Reference proteome</keyword>
<comment type="caution">
    <text evidence="10">The sequence shown here is derived from an EMBL/GenBank/DDBJ whole genome shotgun (WGS) entry which is preliminary data.</text>
</comment>
<gene>
    <name evidence="10" type="ORF">QR685DRAFT_516881</name>
</gene>
<keyword evidence="8" id="KW-0539">Nucleus</keyword>
<evidence type="ECO:0000256" key="6">
    <source>
        <dbReference type="ARBA" id="ARBA00023015"/>
    </source>
</evidence>
<organism evidence="10 11">
    <name type="scientific">Neurospora intermedia</name>
    <dbReference type="NCBI Taxonomy" id="5142"/>
    <lineage>
        <taxon>Eukaryota</taxon>
        <taxon>Fungi</taxon>
        <taxon>Dikarya</taxon>
        <taxon>Ascomycota</taxon>
        <taxon>Pezizomycotina</taxon>
        <taxon>Sordariomycetes</taxon>
        <taxon>Sordariomycetidae</taxon>
        <taxon>Sordariales</taxon>
        <taxon>Sordariaceae</taxon>
        <taxon>Neurospora</taxon>
    </lineage>
</organism>
<feature type="compositionally biased region" description="Basic and acidic residues" evidence="9">
    <location>
        <begin position="337"/>
        <end position="349"/>
    </location>
</feature>
<name>A0ABR3DLD3_NEUIN</name>
<evidence type="ECO:0000313" key="10">
    <source>
        <dbReference type="EMBL" id="KAL0473460.1"/>
    </source>
</evidence>
<feature type="region of interest" description="Disordered" evidence="9">
    <location>
        <begin position="482"/>
        <end position="578"/>
    </location>
</feature>
<proteinExistence type="inferred from homology"/>
<evidence type="ECO:0000313" key="11">
    <source>
        <dbReference type="Proteomes" id="UP001451303"/>
    </source>
</evidence>
<keyword evidence="5" id="KW-0678">Repressor</keyword>
<feature type="region of interest" description="Disordered" evidence="9">
    <location>
        <begin position="235"/>
        <end position="254"/>
    </location>
</feature>
<evidence type="ECO:0000256" key="1">
    <source>
        <dbReference type="ARBA" id="ARBA00004123"/>
    </source>
</evidence>
<reference evidence="10 11" key="1">
    <citation type="submission" date="2023-09" db="EMBL/GenBank/DDBJ databases">
        <title>Multi-omics analysis of a traditional fermented food reveals byproduct-associated fungal strains for waste-to-food upcycling.</title>
        <authorList>
            <consortium name="Lawrence Berkeley National Laboratory"/>
            <person name="Rekdal V.M."/>
            <person name="Villalobos-Escobedo J.M."/>
            <person name="Rodriguez-Valeron N."/>
            <person name="Garcia M.O."/>
            <person name="Vasquez D.P."/>
            <person name="Damayanti I."/>
            <person name="Sorensen P.M."/>
            <person name="Baidoo E.E."/>
            <person name="De Carvalho A.C."/>
            <person name="Riley R."/>
            <person name="Lipzen A."/>
            <person name="He G."/>
            <person name="Yan M."/>
            <person name="Haridas S."/>
            <person name="Daum C."/>
            <person name="Yoshinaga Y."/>
            <person name="Ng V."/>
            <person name="Grigoriev I.V."/>
            <person name="Munk R."/>
            <person name="Nuraida L."/>
            <person name="Wijaya C.H."/>
            <person name="Morales P.-C."/>
            <person name="Keasling J.D."/>
        </authorList>
    </citation>
    <scope>NUCLEOTIDE SEQUENCE [LARGE SCALE GENOMIC DNA]</scope>
    <source>
        <strain evidence="10 11">FGSC 2613</strain>
    </source>
</reference>
<feature type="compositionally biased region" description="Polar residues" evidence="9">
    <location>
        <begin position="364"/>
        <end position="374"/>
    </location>
</feature>
<comment type="subcellular location">
    <subcellularLocation>
        <location evidence="2">Cytoplasm</location>
    </subcellularLocation>
    <subcellularLocation>
        <location evidence="1">Nucleus</location>
    </subcellularLocation>
</comment>
<evidence type="ECO:0000256" key="7">
    <source>
        <dbReference type="ARBA" id="ARBA00023163"/>
    </source>
</evidence>
<keyword evidence="7" id="KW-0804">Transcription</keyword>
<evidence type="ECO:0000256" key="5">
    <source>
        <dbReference type="ARBA" id="ARBA00022491"/>
    </source>
</evidence>
<accession>A0ABR3DLD3</accession>
<feature type="compositionally biased region" description="Polar residues" evidence="9">
    <location>
        <begin position="15"/>
        <end position="26"/>
    </location>
</feature>
<dbReference type="InterPro" id="IPR013734">
    <property type="entry name" value="TF_Nrm1/Whi5"/>
</dbReference>